<comment type="similarity">
    <text evidence="1">Belongs to the non-flavoprotein flavin reductase family.</text>
</comment>
<dbReference type="EMBL" id="FNYE01000009">
    <property type="protein sequence ID" value="SEJ31422.1"/>
    <property type="molecule type" value="Genomic_DNA"/>
</dbReference>
<feature type="domain" description="Flavin reductase like" evidence="3">
    <location>
        <begin position="35"/>
        <end position="178"/>
    </location>
</feature>
<keyword evidence="5" id="KW-1185">Reference proteome</keyword>
<dbReference type="Proteomes" id="UP000198866">
    <property type="component" value="Unassembled WGS sequence"/>
</dbReference>
<organism evidence="4 5">
    <name type="scientific">Paraburkholderia diazotrophica</name>
    <dbReference type="NCBI Taxonomy" id="667676"/>
    <lineage>
        <taxon>Bacteria</taxon>
        <taxon>Pseudomonadati</taxon>
        <taxon>Pseudomonadota</taxon>
        <taxon>Betaproteobacteria</taxon>
        <taxon>Burkholderiales</taxon>
        <taxon>Burkholderiaceae</taxon>
        <taxon>Paraburkholderia</taxon>
    </lineage>
</organism>
<evidence type="ECO:0000256" key="1">
    <source>
        <dbReference type="ARBA" id="ARBA00008898"/>
    </source>
</evidence>
<dbReference type="STRING" id="667676.SAMN05192539_100956"/>
<dbReference type="PANTHER" id="PTHR30466:SF11">
    <property type="entry name" value="FLAVIN-DEPENDENT MONOOXYGENASE, REDUCTASE SUBUNIT HSAB"/>
    <property type="match status" value="1"/>
</dbReference>
<name>A0A1H6Y2Q6_9BURK</name>
<dbReference type="InterPro" id="IPR002563">
    <property type="entry name" value="Flavin_Rdtase-like_dom"/>
</dbReference>
<dbReference type="GO" id="GO:0010181">
    <property type="term" value="F:FMN binding"/>
    <property type="evidence" value="ECO:0007669"/>
    <property type="project" value="InterPro"/>
</dbReference>
<accession>A0A1H6Y2Q6</accession>
<dbReference type="InterPro" id="IPR012349">
    <property type="entry name" value="Split_barrel_FMN-bd"/>
</dbReference>
<sequence length="334" mass="35674">MTERTTERTTEPTTAPTTGQIAEQSFDLADFRRALGAFVTGVTVVTTIQPDGSPRGFTANSFTSVSLDPPLILVCIAKTASSYAVFSQTRRFAVSVLAEDQKAVSGVFASKAADKFSQVAWHARTTGAPVMDDAAASFDCTTHEVVDAGDHIILIGRVVDFVHTTSSPLGYCRGAYVNFSLSQDALAAASSRAQVGAILEHRDGLVLLDTPKGLQLPTGVKLEPASDAASLRGVLAKLGLDAHLDFIFAVFESGSGQAPSVQIYYRGRVIDSGAAWIDSSIRIVPLSQIPWDELRDEAVRSMLERYVRERSEDAFGIYVGDTEAGTVQTLALAH</sequence>
<dbReference type="Gene3D" id="2.30.110.10">
    <property type="entry name" value="Electron Transport, Fmn-binding Protein, Chain A"/>
    <property type="match status" value="1"/>
</dbReference>
<proteinExistence type="inferred from homology"/>
<dbReference type="Pfam" id="PF01613">
    <property type="entry name" value="Flavin_Reduct"/>
    <property type="match status" value="1"/>
</dbReference>
<evidence type="ECO:0000313" key="5">
    <source>
        <dbReference type="Proteomes" id="UP000198866"/>
    </source>
</evidence>
<keyword evidence="2" id="KW-0560">Oxidoreductase</keyword>
<dbReference type="Gene3D" id="3.90.79.10">
    <property type="entry name" value="Nucleoside Triphosphate Pyrophosphohydrolase"/>
    <property type="match status" value="1"/>
</dbReference>
<gene>
    <name evidence="4" type="ORF">SAMN05192539_100956</name>
</gene>
<evidence type="ECO:0000313" key="4">
    <source>
        <dbReference type="EMBL" id="SEJ31422.1"/>
    </source>
</evidence>
<dbReference type="RefSeq" id="WP_245763215.1">
    <property type="nucleotide sequence ID" value="NZ_FNYE01000009.1"/>
</dbReference>
<dbReference type="AlphaFoldDB" id="A0A1H6Y2Q6"/>
<dbReference type="InterPro" id="IPR050268">
    <property type="entry name" value="NADH-dep_flavin_reductase"/>
</dbReference>
<dbReference type="GO" id="GO:0042602">
    <property type="term" value="F:riboflavin reductase (NADPH) activity"/>
    <property type="evidence" value="ECO:0007669"/>
    <property type="project" value="TreeGrafter"/>
</dbReference>
<protein>
    <submittedName>
        <fullName evidence="4">NADH-FMN oxidoreductase RutF, flavin reductase (DIM6/NTAB) family</fullName>
    </submittedName>
</protein>
<dbReference type="SUPFAM" id="SSF50475">
    <property type="entry name" value="FMN-binding split barrel"/>
    <property type="match status" value="1"/>
</dbReference>
<evidence type="ECO:0000256" key="2">
    <source>
        <dbReference type="ARBA" id="ARBA00023002"/>
    </source>
</evidence>
<evidence type="ECO:0000259" key="3">
    <source>
        <dbReference type="SMART" id="SM00903"/>
    </source>
</evidence>
<dbReference type="PANTHER" id="PTHR30466">
    <property type="entry name" value="FLAVIN REDUCTASE"/>
    <property type="match status" value="1"/>
</dbReference>
<dbReference type="SMART" id="SM00903">
    <property type="entry name" value="Flavin_Reduct"/>
    <property type="match status" value="1"/>
</dbReference>
<reference evidence="5" key="1">
    <citation type="submission" date="2016-10" db="EMBL/GenBank/DDBJ databases">
        <authorList>
            <person name="Varghese N."/>
            <person name="Submissions S."/>
        </authorList>
    </citation>
    <scope>NUCLEOTIDE SEQUENCE [LARGE SCALE GENOMIC DNA]</scope>
    <source>
        <strain evidence="5">LMG 26031</strain>
    </source>
</reference>